<evidence type="ECO:0000313" key="2">
    <source>
        <dbReference type="EMBL" id="CAB4178811.1"/>
    </source>
</evidence>
<dbReference type="EMBL" id="LR796976">
    <property type="protein sequence ID" value="CAB4178811.1"/>
    <property type="molecule type" value="Genomic_DNA"/>
</dbReference>
<proteinExistence type="predicted"/>
<gene>
    <name evidence="2" type="ORF">UFOVP1024_9</name>
    <name evidence="1" type="ORF">UFOVP949_40</name>
</gene>
<name>A0A6J5QB99_9CAUD</name>
<evidence type="ECO:0000313" key="1">
    <source>
        <dbReference type="EMBL" id="CAB4173277.1"/>
    </source>
</evidence>
<sequence>MSYNVVFAQGTATVTVPAGEKIAVQAYSPASVFQEVGYPNFPESQDLLTVVENTTYVSAAFTNATSVTIQAGASGAYYSVGVAPDINNNGNWQPQGAPANIADGGSMVATAANVLTGIITATPTGNRDIQLPTGANLDLATEWAIGDSFDFSVITLAAFTLTLTVNTNVTIVGAAATAGTSGASARFRCRKTAADTFVVYRIGG</sequence>
<accession>A0A6J5QB99</accession>
<organism evidence="2">
    <name type="scientific">uncultured Caudovirales phage</name>
    <dbReference type="NCBI Taxonomy" id="2100421"/>
    <lineage>
        <taxon>Viruses</taxon>
        <taxon>Duplodnaviria</taxon>
        <taxon>Heunggongvirae</taxon>
        <taxon>Uroviricota</taxon>
        <taxon>Caudoviricetes</taxon>
        <taxon>Peduoviridae</taxon>
        <taxon>Maltschvirus</taxon>
        <taxon>Maltschvirus maltsch</taxon>
    </lineage>
</organism>
<dbReference type="EMBL" id="LR796893">
    <property type="protein sequence ID" value="CAB4173277.1"/>
    <property type="molecule type" value="Genomic_DNA"/>
</dbReference>
<protein>
    <submittedName>
        <fullName evidence="2">Uncharacterized protein</fullName>
    </submittedName>
</protein>
<reference evidence="2" key="1">
    <citation type="submission" date="2020-05" db="EMBL/GenBank/DDBJ databases">
        <authorList>
            <person name="Chiriac C."/>
            <person name="Salcher M."/>
            <person name="Ghai R."/>
            <person name="Kavagutti S V."/>
        </authorList>
    </citation>
    <scope>NUCLEOTIDE SEQUENCE</scope>
</reference>